<dbReference type="OrthoDB" id="1923844at2759"/>
<dbReference type="AlphaFoldDB" id="A0A9W9P1I7"/>
<evidence type="ECO:0000313" key="2">
    <source>
        <dbReference type="Proteomes" id="UP001147733"/>
    </source>
</evidence>
<organism evidence="1 2">
    <name type="scientific">Penicillium citrinum</name>
    <dbReference type="NCBI Taxonomy" id="5077"/>
    <lineage>
        <taxon>Eukaryota</taxon>
        <taxon>Fungi</taxon>
        <taxon>Dikarya</taxon>
        <taxon>Ascomycota</taxon>
        <taxon>Pezizomycotina</taxon>
        <taxon>Eurotiomycetes</taxon>
        <taxon>Eurotiomycetidae</taxon>
        <taxon>Eurotiales</taxon>
        <taxon>Aspergillaceae</taxon>
        <taxon>Penicillium</taxon>
    </lineage>
</organism>
<dbReference type="GeneID" id="81383495"/>
<dbReference type="Gene3D" id="3.20.20.60">
    <property type="entry name" value="Phosphoenolpyruvate-binding domains"/>
    <property type="match status" value="1"/>
</dbReference>
<sequence length="379" mass="41562">MSISVKSALQRSIGAIRLLEAHDRMSTDIVRDTRGPNGELFEGVWISGLTQTTYLGLPDTEIVSPLYRAILQATNVNSLSSRDRPLCAAFDADSGGPVADIPALVAVLATIGVSMVIIEDKVLREPGKKVNSLLTANGSQSQANSTDFGKIIQTFKDCAAGTDLMITARIESFNVRIVQDDPDEEAASIQASLEDALSRAEIYTKHGADSIMIHSKSQKSTEVLTFMKRFRQIDKTTPLVVVPTTYSTTTRTSLVDAGANVIIYANHLMRAKIHAVESTLWRFLSQNPYFFDVDEEARACVGARNFGCLLRILPERQYYESEHIRFKTLLTEMRSSAIRNMRAATTELAGGIESGCEADERIIAVKELLSINAVQVSII</sequence>
<proteinExistence type="predicted"/>
<dbReference type="Pfam" id="PF13714">
    <property type="entry name" value="PEP_mutase"/>
    <property type="match status" value="1"/>
</dbReference>
<name>A0A9W9P1I7_PENCI</name>
<reference evidence="1" key="1">
    <citation type="submission" date="2022-11" db="EMBL/GenBank/DDBJ databases">
        <authorList>
            <person name="Petersen C."/>
        </authorList>
    </citation>
    <scope>NUCLEOTIDE SEQUENCE</scope>
    <source>
        <strain evidence="1">IBT 23319</strain>
    </source>
</reference>
<gene>
    <name evidence="1" type="ORF">N7469_005408</name>
</gene>
<dbReference type="GO" id="GO:0003824">
    <property type="term" value="F:catalytic activity"/>
    <property type="evidence" value="ECO:0007669"/>
    <property type="project" value="InterPro"/>
</dbReference>
<evidence type="ECO:0000313" key="1">
    <source>
        <dbReference type="EMBL" id="KAJ5233642.1"/>
    </source>
</evidence>
<dbReference type="InterPro" id="IPR015813">
    <property type="entry name" value="Pyrv/PenolPyrv_kinase-like_dom"/>
</dbReference>
<accession>A0A9W9P1I7</accession>
<dbReference type="PANTHER" id="PTHR42905:SF7">
    <property type="entry name" value="PHOSPHOENOLPYRUVATE PHOSPHOMUTASE"/>
    <property type="match status" value="1"/>
</dbReference>
<dbReference type="PANTHER" id="PTHR42905">
    <property type="entry name" value="PHOSPHOENOLPYRUVATE CARBOXYLASE"/>
    <property type="match status" value="1"/>
</dbReference>
<evidence type="ECO:0008006" key="3">
    <source>
        <dbReference type="Google" id="ProtNLM"/>
    </source>
</evidence>
<keyword evidence="2" id="KW-1185">Reference proteome</keyword>
<comment type="caution">
    <text evidence="1">The sequence shown here is derived from an EMBL/GenBank/DDBJ whole genome shotgun (WGS) entry which is preliminary data.</text>
</comment>
<dbReference type="RefSeq" id="XP_056501142.1">
    <property type="nucleotide sequence ID" value="XM_056644328.1"/>
</dbReference>
<dbReference type="SUPFAM" id="SSF51621">
    <property type="entry name" value="Phosphoenolpyruvate/pyruvate domain"/>
    <property type="match status" value="1"/>
</dbReference>
<dbReference type="InterPro" id="IPR040442">
    <property type="entry name" value="Pyrv_kinase-like_dom_sf"/>
</dbReference>
<reference evidence="1" key="2">
    <citation type="journal article" date="2023" name="IMA Fungus">
        <title>Comparative genomic study of the Penicillium genus elucidates a diverse pangenome and 15 lateral gene transfer events.</title>
        <authorList>
            <person name="Petersen C."/>
            <person name="Sorensen T."/>
            <person name="Nielsen M.R."/>
            <person name="Sondergaard T.E."/>
            <person name="Sorensen J.L."/>
            <person name="Fitzpatrick D.A."/>
            <person name="Frisvad J.C."/>
            <person name="Nielsen K.L."/>
        </authorList>
    </citation>
    <scope>NUCLEOTIDE SEQUENCE</scope>
    <source>
        <strain evidence="1">IBT 23319</strain>
    </source>
</reference>
<dbReference type="Proteomes" id="UP001147733">
    <property type="component" value="Unassembled WGS sequence"/>
</dbReference>
<protein>
    <recommendedName>
        <fullName evidence="3">Phosphoenolpyruvate phosphomutase</fullName>
    </recommendedName>
</protein>
<dbReference type="EMBL" id="JAPQKT010000004">
    <property type="protein sequence ID" value="KAJ5233642.1"/>
    <property type="molecule type" value="Genomic_DNA"/>
</dbReference>